<accession>A0AAD8NKK2</accession>
<keyword evidence="1" id="KW-0472">Membrane</keyword>
<feature type="transmembrane region" description="Helical" evidence="1">
    <location>
        <begin position="47"/>
        <end position="67"/>
    </location>
</feature>
<protein>
    <submittedName>
        <fullName evidence="2">Uncharacterized protein</fullName>
    </submittedName>
</protein>
<keyword evidence="1" id="KW-1133">Transmembrane helix</keyword>
<dbReference type="Proteomes" id="UP001229421">
    <property type="component" value="Unassembled WGS sequence"/>
</dbReference>
<sequence length="71" mass="7845">MSLPLRLNHRRRRCRCHFCSKIMVVVVVVQIWDPVSPPNETINNHKIVRLISGIGVAVISVISVAAATSSV</sequence>
<gene>
    <name evidence="2" type="ORF">QVD17_28552</name>
</gene>
<evidence type="ECO:0000313" key="3">
    <source>
        <dbReference type="Proteomes" id="UP001229421"/>
    </source>
</evidence>
<comment type="caution">
    <text evidence="2">The sequence shown here is derived from an EMBL/GenBank/DDBJ whole genome shotgun (WGS) entry which is preliminary data.</text>
</comment>
<feature type="transmembrane region" description="Helical" evidence="1">
    <location>
        <begin position="18"/>
        <end position="35"/>
    </location>
</feature>
<dbReference type="EMBL" id="JAUHHV010000007">
    <property type="protein sequence ID" value="KAK1419385.1"/>
    <property type="molecule type" value="Genomic_DNA"/>
</dbReference>
<proteinExistence type="predicted"/>
<evidence type="ECO:0000256" key="1">
    <source>
        <dbReference type="SAM" id="Phobius"/>
    </source>
</evidence>
<keyword evidence="3" id="KW-1185">Reference proteome</keyword>
<keyword evidence="1" id="KW-0812">Transmembrane</keyword>
<organism evidence="2 3">
    <name type="scientific">Tagetes erecta</name>
    <name type="common">African marigold</name>
    <dbReference type="NCBI Taxonomy" id="13708"/>
    <lineage>
        <taxon>Eukaryota</taxon>
        <taxon>Viridiplantae</taxon>
        <taxon>Streptophyta</taxon>
        <taxon>Embryophyta</taxon>
        <taxon>Tracheophyta</taxon>
        <taxon>Spermatophyta</taxon>
        <taxon>Magnoliopsida</taxon>
        <taxon>eudicotyledons</taxon>
        <taxon>Gunneridae</taxon>
        <taxon>Pentapetalae</taxon>
        <taxon>asterids</taxon>
        <taxon>campanulids</taxon>
        <taxon>Asterales</taxon>
        <taxon>Asteraceae</taxon>
        <taxon>Asteroideae</taxon>
        <taxon>Heliantheae alliance</taxon>
        <taxon>Tageteae</taxon>
        <taxon>Tagetes</taxon>
    </lineage>
</organism>
<reference evidence="2" key="1">
    <citation type="journal article" date="2023" name="bioRxiv">
        <title>Improved chromosome-level genome assembly for marigold (Tagetes erecta).</title>
        <authorList>
            <person name="Jiang F."/>
            <person name="Yuan L."/>
            <person name="Wang S."/>
            <person name="Wang H."/>
            <person name="Xu D."/>
            <person name="Wang A."/>
            <person name="Fan W."/>
        </authorList>
    </citation>
    <scope>NUCLEOTIDE SEQUENCE</scope>
    <source>
        <strain evidence="2">WSJ</strain>
        <tissue evidence="2">Leaf</tissue>
    </source>
</reference>
<dbReference type="AlphaFoldDB" id="A0AAD8NKK2"/>
<name>A0AAD8NKK2_TARER</name>
<evidence type="ECO:0000313" key="2">
    <source>
        <dbReference type="EMBL" id="KAK1419385.1"/>
    </source>
</evidence>